<proteinExistence type="predicted"/>
<name>A0A8S2LQE1_9BILA</name>
<evidence type="ECO:0000313" key="1">
    <source>
        <dbReference type="EMBL" id="CAF3916367.1"/>
    </source>
</evidence>
<sequence length="536" mass="61809">MIFLLKYIAINWKYDPFQVLAILVSQYHQFVYQTLYYLLEQDFQVLMINLNDDSNKIKQHECCDGSVRVFNLDKQTFIKQFNMINISNNIETASLLVTNLINSSPCPCHTLFIVTYINGQLSNCLTFDVCIKQEKQKRFSSELISFNFKLFIKNAICSLVWNPIEHHLFTCSTMPNQNSQSLYIHNSGELSKTIRDKNVLSLSKYFRCFLYRNSVKKSKPIHRSASISILDAIPSNNEYAHVDIFEYIFKPKLTSSDKEEIEVEKMTTSHGHDELTPKWFERPSSMMIETKPVELQESFQSASTSKYDTIEQLADRSLVLDNYVKRENKILKYDKLEKLDEILQQFFICIWSTTVPSNYSPYTSSNNQGAKQTLNTQSLATSMDYMNSSSQHVQFQNINSHYSISIAPDSMLSCDYPQNPTNLSSTPSTMSRVKSSDNLLDASLTREPKHMYFSSMMNNSNGMKPPSHYPIYFNDGRPPLLPPPPEAFYNTYVPSAMTVQQFNFQNPSPGEQLQFNNLETSPFYLSDDNEEASIYA</sequence>
<organism evidence="1 2">
    <name type="scientific">Rotaria magnacalcarata</name>
    <dbReference type="NCBI Taxonomy" id="392030"/>
    <lineage>
        <taxon>Eukaryota</taxon>
        <taxon>Metazoa</taxon>
        <taxon>Spiralia</taxon>
        <taxon>Gnathifera</taxon>
        <taxon>Rotifera</taxon>
        <taxon>Eurotatoria</taxon>
        <taxon>Bdelloidea</taxon>
        <taxon>Philodinida</taxon>
        <taxon>Philodinidae</taxon>
        <taxon>Rotaria</taxon>
    </lineage>
</organism>
<gene>
    <name evidence="1" type="ORF">BYL167_LOCUS9258</name>
</gene>
<dbReference type="AlphaFoldDB" id="A0A8S2LQE1"/>
<dbReference type="Proteomes" id="UP000681967">
    <property type="component" value="Unassembled WGS sequence"/>
</dbReference>
<reference evidence="1" key="1">
    <citation type="submission" date="2021-02" db="EMBL/GenBank/DDBJ databases">
        <authorList>
            <person name="Nowell W R."/>
        </authorList>
    </citation>
    <scope>NUCLEOTIDE SEQUENCE</scope>
</reference>
<evidence type="ECO:0000313" key="2">
    <source>
        <dbReference type="Proteomes" id="UP000681967"/>
    </source>
</evidence>
<protein>
    <submittedName>
        <fullName evidence="1">Uncharacterized protein</fullName>
    </submittedName>
</protein>
<accession>A0A8S2LQE1</accession>
<dbReference type="EMBL" id="CAJOBH010002637">
    <property type="protein sequence ID" value="CAF3916367.1"/>
    <property type="molecule type" value="Genomic_DNA"/>
</dbReference>
<comment type="caution">
    <text evidence="1">The sequence shown here is derived from an EMBL/GenBank/DDBJ whole genome shotgun (WGS) entry which is preliminary data.</text>
</comment>